<dbReference type="Proteomes" id="UP000515202">
    <property type="component" value="Unplaced"/>
</dbReference>
<name>A0A6P3RS16_PTEVA</name>
<protein>
    <submittedName>
        <fullName evidence="2">Integrator complex subunit 1-like</fullName>
    </submittedName>
</protein>
<dbReference type="GO" id="GO:0032039">
    <property type="term" value="C:integrator complex"/>
    <property type="evidence" value="ECO:0007669"/>
    <property type="project" value="InterPro"/>
</dbReference>
<dbReference type="InterPro" id="IPR038902">
    <property type="entry name" value="INTS1"/>
</dbReference>
<proteinExistence type="predicted"/>
<dbReference type="KEGG" id="pvp:105311316"/>
<dbReference type="OrthoDB" id="19938at2759"/>
<dbReference type="PANTHER" id="PTHR21224:SF1">
    <property type="entry name" value="INTEGRATOR COMPLEX SUBUNIT 1"/>
    <property type="match status" value="1"/>
</dbReference>
<dbReference type="GeneID" id="105311316"/>
<keyword evidence="1" id="KW-1185">Reference proteome</keyword>
<evidence type="ECO:0000313" key="2">
    <source>
        <dbReference type="RefSeq" id="XP_011385602.2"/>
    </source>
</evidence>
<dbReference type="PANTHER" id="PTHR21224">
    <property type="entry name" value="INTEGRATOR COMPLEX SUBUNIT 1"/>
    <property type="match status" value="1"/>
</dbReference>
<reference evidence="2" key="1">
    <citation type="submission" date="2025-08" db="UniProtKB">
        <authorList>
            <consortium name="RefSeq"/>
        </authorList>
    </citation>
    <scope>IDENTIFICATION</scope>
    <source>
        <tissue evidence="2">Kidney</tissue>
    </source>
</reference>
<dbReference type="GO" id="GO:0034474">
    <property type="term" value="P:U2 snRNA 3'-end processing"/>
    <property type="evidence" value="ECO:0007669"/>
    <property type="project" value="InterPro"/>
</dbReference>
<sequence length="213" mass="23847">MLMPPWRGLVFITGLGVAKANLSPICFRYQPPSLAISTLYWKAWPLLLVVAAFNPESIGLAAWEEYPTLKMLMEMVMTNHYSYPPCTLTDEETRAEMSNRELQISQREKQEILAFEGHLAAASTKQTITENSSLLLSQLTSLDPQGPPRRPPPHILDQVKSLNQSLRLGHLLCRSRNPDFLLNIIQRQASPAAAWGAQGRRALSRGFSGCWCS</sequence>
<feature type="non-terminal residue" evidence="2">
    <location>
        <position position="213"/>
    </location>
</feature>
<gene>
    <name evidence="2" type="primary">LOC105311316</name>
</gene>
<accession>A0A6P3RS16</accession>
<organism evidence="1 2">
    <name type="scientific">Pteropus vampyrus</name>
    <name type="common">Large flying fox</name>
    <dbReference type="NCBI Taxonomy" id="132908"/>
    <lineage>
        <taxon>Eukaryota</taxon>
        <taxon>Metazoa</taxon>
        <taxon>Chordata</taxon>
        <taxon>Craniata</taxon>
        <taxon>Vertebrata</taxon>
        <taxon>Euteleostomi</taxon>
        <taxon>Mammalia</taxon>
        <taxon>Eutheria</taxon>
        <taxon>Laurasiatheria</taxon>
        <taxon>Chiroptera</taxon>
        <taxon>Yinpterochiroptera</taxon>
        <taxon>Pteropodoidea</taxon>
        <taxon>Pteropodidae</taxon>
        <taxon>Pteropodinae</taxon>
        <taxon>Pteropus</taxon>
    </lineage>
</organism>
<evidence type="ECO:0000313" key="1">
    <source>
        <dbReference type="Proteomes" id="UP000515202"/>
    </source>
</evidence>
<dbReference type="RefSeq" id="XP_011385602.2">
    <property type="nucleotide sequence ID" value="XM_011387300.2"/>
</dbReference>
<dbReference type="AlphaFoldDB" id="A0A6P3RS16"/>